<name>A0A4R3MA14_9HYPH</name>
<dbReference type="RefSeq" id="WP_132029865.1">
    <property type="nucleotide sequence ID" value="NZ_SMAI01000001.1"/>
</dbReference>
<dbReference type="OrthoDB" id="7743618at2"/>
<evidence type="ECO:0000256" key="4">
    <source>
        <dbReference type="ARBA" id="ARBA00023136"/>
    </source>
</evidence>
<dbReference type="Pfam" id="PF01124">
    <property type="entry name" value="MAPEG"/>
    <property type="match status" value="1"/>
</dbReference>
<keyword evidence="7" id="KW-1185">Reference proteome</keyword>
<feature type="transmembrane region" description="Helical" evidence="5">
    <location>
        <begin position="6"/>
        <end position="26"/>
    </location>
</feature>
<dbReference type="Gene3D" id="1.20.120.550">
    <property type="entry name" value="Membrane associated eicosanoid/glutathione metabolism-like domain"/>
    <property type="match status" value="1"/>
</dbReference>
<gene>
    <name evidence="6" type="ORF">EDC64_101757</name>
</gene>
<proteinExistence type="predicted"/>
<evidence type="ECO:0000313" key="7">
    <source>
        <dbReference type="Proteomes" id="UP000294664"/>
    </source>
</evidence>
<keyword evidence="3 5" id="KW-1133">Transmembrane helix</keyword>
<reference evidence="6 7" key="1">
    <citation type="submission" date="2019-03" db="EMBL/GenBank/DDBJ databases">
        <title>Genomic Encyclopedia of Type Strains, Phase IV (KMG-IV): sequencing the most valuable type-strain genomes for metagenomic binning, comparative biology and taxonomic classification.</title>
        <authorList>
            <person name="Goeker M."/>
        </authorList>
    </citation>
    <scope>NUCLEOTIDE SEQUENCE [LARGE SCALE GENOMIC DNA]</scope>
    <source>
        <strain evidence="6 7">DSM 9035</strain>
    </source>
</reference>
<dbReference type="InterPro" id="IPR023352">
    <property type="entry name" value="MAPEG-like_dom_sf"/>
</dbReference>
<dbReference type="AlphaFoldDB" id="A0A4R3MA14"/>
<evidence type="ECO:0000256" key="5">
    <source>
        <dbReference type="SAM" id="Phobius"/>
    </source>
</evidence>
<evidence type="ECO:0000313" key="6">
    <source>
        <dbReference type="EMBL" id="TCT08235.1"/>
    </source>
</evidence>
<dbReference type="GO" id="GO:0016020">
    <property type="term" value="C:membrane"/>
    <property type="evidence" value="ECO:0007669"/>
    <property type="project" value="UniProtKB-SubCell"/>
</dbReference>
<comment type="subcellular location">
    <subcellularLocation>
        <location evidence="1">Membrane</location>
    </subcellularLocation>
</comment>
<keyword evidence="2 5" id="KW-0812">Transmembrane</keyword>
<comment type="caution">
    <text evidence="6">The sequence shown here is derived from an EMBL/GenBank/DDBJ whole genome shotgun (WGS) entry which is preliminary data.</text>
</comment>
<evidence type="ECO:0000256" key="3">
    <source>
        <dbReference type="ARBA" id="ARBA00022989"/>
    </source>
</evidence>
<dbReference type="PANTHER" id="PTHR35371:SF1">
    <property type="entry name" value="BLR7753 PROTEIN"/>
    <property type="match status" value="1"/>
</dbReference>
<dbReference type="InterPro" id="IPR001129">
    <property type="entry name" value="Membr-assoc_MAPEG"/>
</dbReference>
<accession>A0A4R3MA14</accession>
<protein>
    <submittedName>
        <fullName evidence="6">Putative MAPEG superfamily protein</fullName>
    </submittedName>
</protein>
<dbReference type="Proteomes" id="UP000294664">
    <property type="component" value="Unassembled WGS sequence"/>
</dbReference>
<evidence type="ECO:0000256" key="1">
    <source>
        <dbReference type="ARBA" id="ARBA00004370"/>
    </source>
</evidence>
<evidence type="ECO:0000256" key="2">
    <source>
        <dbReference type="ARBA" id="ARBA00022692"/>
    </source>
</evidence>
<organism evidence="6 7">
    <name type="scientific">Aquabacter spiritensis</name>
    <dbReference type="NCBI Taxonomy" id="933073"/>
    <lineage>
        <taxon>Bacteria</taxon>
        <taxon>Pseudomonadati</taxon>
        <taxon>Pseudomonadota</taxon>
        <taxon>Alphaproteobacteria</taxon>
        <taxon>Hyphomicrobiales</taxon>
        <taxon>Xanthobacteraceae</taxon>
        <taxon>Aquabacter</taxon>
    </lineage>
</organism>
<dbReference type="PANTHER" id="PTHR35371">
    <property type="entry name" value="INNER MEMBRANE PROTEIN"/>
    <property type="match status" value="1"/>
</dbReference>
<dbReference type="SUPFAM" id="SSF161084">
    <property type="entry name" value="MAPEG domain-like"/>
    <property type="match status" value="1"/>
</dbReference>
<sequence>MTVELAYLAASIVLVFVQVMLAAAAATRVRGRDWNAGPRDAPAAPLGPVGGRLERAARNVLETFPLFAAAVLTAHAADAQSWLSVAGASLYFWGRLVYLPLYVLGIPYIRSLVWMVATAGIFLILAALI</sequence>
<keyword evidence="4 5" id="KW-0472">Membrane</keyword>
<dbReference type="EMBL" id="SMAI01000001">
    <property type="protein sequence ID" value="TCT08235.1"/>
    <property type="molecule type" value="Genomic_DNA"/>
</dbReference>
<feature type="transmembrane region" description="Helical" evidence="5">
    <location>
        <begin position="111"/>
        <end position="128"/>
    </location>
</feature>